<proteinExistence type="predicted"/>
<reference evidence="2" key="1">
    <citation type="submission" date="2023-11" db="EMBL/GenBank/DDBJ databases">
        <authorList>
            <person name="Alioto T."/>
            <person name="Alioto T."/>
            <person name="Gomez Garrido J."/>
        </authorList>
    </citation>
    <scope>NUCLEOTIDE SEQUENCE</scope>
</reference>
<dbReference type="Proteomes" id="UP001296104">
    <property type="component" value="Unassembled WGS sequence"/>
</dbReference>
<evidence type="ECO:0000313" key="2">
    <source>
        <dbReference type="EMBL" id="CAK4034021.1"/>
    </source>
</evidence>
<name>A0AAI8Z7S8_9PEZI</name>
<evidence type="ECO:0000256" key="1">
    <source>
        <dbReference type="SAM" id="MobiDB-lite"/>
    </source>
</evidence>
<sequence length="328" mass="36951">MLFEECLNYSPPRSPTTSDQESRQKLRSEFTSSRYYTKMSSRLSRPQTISETTSTGNDSGDSIPAIAQTDDEARLLHVQLSTVSTGMCTQAYQQALANRIHQRLITDKGKYNTNEYPPVIVHDIMMLPGSLAALIGKDSPIQLIPRMTPALLCDIKAHVIPDTLQPCLSRRPASQGAYTHGMLVFGLSKETRKLIHQHYRPHAKRKSIPVEAEVKVLTPDEDGQTSWKLERRAMRAHAWLCNNNGKGAHRVVEGATWTLEDYLEGKLEPKQTVLRIEPNMRGDEDDDGFIGREVEETILKREVREEVQSGPGEMEVYTRIKGCGFSGW</sequence>
<organism evidence="2 3">
    <name type="scientific">Lecanosticta acicola</name>
    <dbReference type="NCBI Taxonomy" id="111012"/>
    <lineage>
        <taxon>Eukaryota</taxon>
        <taxon>Fungi</taxon>
        <taxon>Dikarya</taxon>
        <taxon>Ascomycota</taxon>
        <taxon>Pezizomycotina</taxon>
        <taxon>Dothideomycetes</taxon>
        <taxon>Dothideomycetidae</taxon>
        <taxon>Mycosphaerellales</taxon>
        <taxon>Mycosphaerellaceae</taxon>
        <taxon>Lecanosticta</taxon>
    </lineage>
</organism>
<protein>
    <submittedName>
        <fullName evidence="2">Uncharacterized protein</fullName>
    </submittedName>
</protein>
<keyword evidence="3" id="KW-1185">Reference proteome</keyword>
<comment type="caution">
    <text evidence="2">The sequence shown here is derived from an EMBL/GenBank/DDBJ whole genome shotgun (WGS) entry which is preliminary data.</text>
</comment>
<dbReference type="AlphaFoldDB" id="A0AAI8Z7S8"/>
<evidence type="ECO:0000313" key="3">
    <source>
        <dbReference type="Proteomes" id="UP001296104"/>
    </source>
</evidence>
<gene>
    <name evidence="2" type="ORF">LECACI_7A009179</name>
</gene>
<feature type="compositionally biased region" description="Polar residues" evidence="1">
    <location>
        <begin position="29"/>
        <end position="60"/>
    </location>
</feature>
<feature type="region of interest" description="Disordered" evidence="1">
    <location>
        <begin position="1"/>
        <end position="64"/>
    </location>
</feature>
<accession>A0AAI8Z7S8</accession>
<dbReference type="EMBL" id="CAVMBE010000100">
    <property type="protein sequence ID" value="CAK4034021.1"/>
    <property type="molecule type" value="Genomic_DNA"/>
</dbReference>